<evidence type="ECO:0000313" key="1">
    <source>
        <dbReference type="EMBL" id="KGJ94708.1"/>
    </source>
</evidence>
<organism evidence="1 2">
    <name type="scientific">Colwellia psychrerythraea</name>
    <name type="common">Vibrio psychroerythus</name>
    <dbReference type="NCBI Taxonomy" id="28229"/>
    <lineage>
        <taxon>Bacteria</taxon>
        <taxon>Pseudomonadati</taxon>
        <taxon>Pseudomonadota</taxon>
        <taxon>Gammaproteobacteria</taxon>
        <taxon>Alteromonadales</taxon>
        <taxon>Colwelliaceae</taxon>
        <taxon>Colwellia</taxon>
    </lineage>
</organism>
<sequence>MESFLWAINLCAVVFLCFWAIKADDEEVEKNKAAQDLKDNENLR</sequence>
<proteinExistence type="predicted"/>
<evidence type="ECO:0000313" key="2">
    <source>
        <dbReference type="Proteomes" id="UP000029843"/>
    </source>
</evidence>
<accession>A0A099KYI4</accession>
<reference evidence="1 2" key="1">
    <citation type="submission" date="2014-08" db="EMBL/GenBank/DDBJ databases">
        <title>Genomic and Phenotypic Diversity of Colwellia psychrerythraea strains from Disparate Marine Basins.</title>
        <authorList>
            <person name="Techtmann S.M."/>
            <person name="Stelling S.C."/>
            <person name="Utturkar S.M."/>
            <person name="Alshibli N."/>
            <person name="Harris A."/>
            <person name="Brown S.D."/>
            <person name="Hazen T.C."/>
        </authorList>
    </citation>
    <scope>NUCLEOTIDE SEQUENCE [LARGE SCALE GENOMIC DNA]</scope>
    <source>
        <strain evidence="1 2">ND2E</strain>
    </source>
</reference>
<dbReference type="PATRIC" id="fig|28229.4.peg.916"/>
<gene>
    <name evidence="1" type="ORF">ND2E_1897</name>
</gene>
<comment type="caution">
    <text evidence="1">The sequence shown here is derived from an EMBL/GenBank/DDBJ whole genome shotgun (WGS) entry which is preliminary data.</text>
</comment>
<dbReference type="RefSeq" id="WP_263281872.1">
    <property type="nucleotide sequence ID" value="NZ_JQED01000005.1"/>
</dbReference>
<dbReference type="AlphaFoldDB" id="A0A099KYI4"/>
<protein>
    <submittedName>
        <fullName evidence="1">Uncharacterized protein</fullName>
    </submittedName>
</protein>
<dbReference type="Proteomes" id="UP000029843">
    <property type="component" value="Unassembled WGS sequence"/>
</dbReference>
<dbReference type="EMBL" id="JQED01000005">
    <property type="protein sequence ID" value="KGJ94708.1"/>
    <property type="molecule type" value="Genomic_DNA"/>
</dbReference>
<name>A0A099KYI4_COLPS</name>